<evidence type="ECO:0000313" key="7">
    <source>
        <dbReference type="EMBL" id="ODR08667.1"/>
    </source>
</evidence>
<sequence length="114" mass="11949">MSRAQVFPPDRGLQAERTALAWTRTSLSVVVSGGLILLKDRDIAGLDGRSARLGIAGVAAVVALAVFTVGMLRRRALAVRPLPRPDRARRAVLPAGVSVAALSLLVLVYLVLGA</sequence>
<keyword evidence="8" id="KW-1185">Reference proteome</keyword>
<dbReference type="RefSeq" id="WP_069399329.1">
    <property type="nucleotide sequence ID" value="NZ_JACKTB010000041.1"/>
</dbReference>
<dbReference type="EMBL" id="MIHC01000007">
    <property type="protein sequence ID" value="ODR08667.1"/>
    <property type="molecule type" value="Genomic_DNA"/>
</dbReference>
<comment type="subcellular location">
    <subcellularLocation>
        <location evidence="1">Endomembrane system</location>
        <topology evidence="1">Multi-pass membrane protein</topology>
    </subcellularLocation>
</comment>
<reference evidence="8" key="1">
    <citation type="submission" date="2016-09" db="EMBL/GenBank/DDBJ databases">
        <authorList>
            <person name="Greninger A.L."/>
            <person name="Jerome K.R."/>
            <person name="Mcnair B."/>
            <person name="Wallis C."/>
            <person name="Fang F."/>
        </authorList>
    </citation>
    <scope>NUCLEOTIDE SEQUENCE [LARGE SCALE GENOMIC DNA]</scope>
    <source>
        <strain evidence="8">BC1_M4</strain>
    </source>
</reference>
<feature type="domain" description="DUF202" evidence="6">
    <location>
        <begin position="10"/>
        <end position="77"/>
    </location>
</feature>
<dbReference type="AlphaFoldDB" id="A0A1E3T2T8"/>
<evidence type="ECO:0000256" key="2">
    <source>
        <dbReference type="ARBA" id="ARBA00022692"/>
    </source>
</evidence>
<keyword evidence="3 5" id="KW-1133">Transmembrane helix</keyword>
<dbReference type="Proteomes" id="UP000094224">
    <property type="component" value="Unassembled WGS sequence"/>
</dbReference>
<evidence type="ECO:0000256" key="3">
    <source>
        <dbReference type="ARBA" id="ARBA00022989"/>
    </source>
</evidence>
<dbReference type="GO" id="GO:0012505">
    <property type="term" value="C:endomembrane system"/>
    <property type="evidence" value="ECO:0007669"/>
    <property type="project" value="UniProtKB-SubCell"/>
</dbReference>
<gene>
    <name evidence="7" type="ORF">BHQ21_05635</name>
</gene>
<evidence type="ECO:0000313" key="8">
    <source>
        <dbReference type="Proteomes" id="UP000094224"/>
    </source>
</evidence>
<evidence type="ECO:0000259" key="6">
    <source>
        <dbReference type="Pfam" id="PF02656"/>
    </source>
</evidence>
<keyword evidence="4 5" id="KW-0472">Membrane</keyword>
<keyword evidence="2 5" id="KW-0812">Transmembrane</keyword>
<feature type="transmembrane region" description="Helical" evidence="5">
    <location>
        <begin position="21"/>
        <end position="38"/>
    </location>
</feature>
<name>A0A1E3T2T8_9MYCO</name>
<comment type="caution">
    <text evidence="7">The sequence shown here is derived from an EMBL/GenBank/DDBJ whole genome shotgun (WGS) entry which is preliminary data.</text>
</comment>
<accession>A0A1E3T2T8</accession>
<evidence type="ECO:0000256" key="5">
    <source>
        <dbReference type="SAM" id="Phobius"/>
    </source>
</evidence>
<protein>
    <recommendedName>
        <fullName evidence="6">DUF202 domain-containing protein</fullName>
    </recommendedName>
</protein>
<feature type="transmembrane region" description="Helical" evidence="5">
    <location>
        <begin position="92"/>
        <end position="112"/>
    </location>
</feature>
<dbReference type="Pfam" id="PF02656">
    <property type="entry name" value="DUF202"/>
    <property type="match status" value="1"/>
</dbReference>
<evidence type="ECO:0000256" key="1">
    <source>
        <dbReference type="ARBA" id="ARBA00004127"/>
    </source>
</evidence>
<organism evidence="7 8">
    <name type="scientific">Mycobacterium sherrisii</name>
    <dbReference type="NCBI Taxonomy" id="243061"/>
    <lineage>
        <taxon>Bacteria</taxon>
        <taxon>Bacillati</taxon>
        <taxon>Actinomycetota</taxon>
        <taxon>Actinomycetes</taxon>
        <taxon>Mycobacteriales</taxon>
        <taxon>Mycobacteriaceae</taxon>
        <taxon>Mycobacterium</taxon>
        <taxon>Mycobacterium simiae complex</taxon>
    </lineage>
</organism>
<dbReference type="STRING" id="243061.AWC25_23215"/>
<evidence type="ECO:0000256" key="4">
    <source>
        <dbReference type="ARBA" id="ARBA00023136"/>
    </source>
</evidence>
<proteinExistence type="predicted"/>
<feature type="transmembrane region" description="Helical" evidence="5">
    <location>
        <begin position="50"/>
        <end position="72"/>
    </location>
</feature>
<dbReference type="InterPro" id="IPR003807">
    <property type="entry name" value="DUF202"/>
</dbReference>